<evidence type="ECO:0000256" key="4">
    <source>
        <dbReference type="ARBA" id="ARBA00022490"/>
    </source>
</evidence>
<dbReference type="InterPro" id="IPR002481">
    <property type="entry name" value="FUR"/>
</dbReference>
<comment type="subcellular location">
    <subcellularLocation>
        <location evidence="1">Cytoplasm</location>
    </subcellularLocation>
</comment>
<dbReference type="InterPro" id="IPR043135">
    <property type="entry name" value="Fur_C"/>
</dbReference>
<dbReference type="GO" id="GO:0008270">
    <property type="term" value="F:zinc ion binding"/>
    <property type="evidence" value="ECO:0007669"/>
    <property type="project" value="TreeGrafter"/>
</dbReference>
<comment type="cofactor">
    <cofactor evidence="12">
        <name>Mn(2+)</name>
        <dbReference type="ChEBI" id="CHEBI:29035"/>
    </cofactor>
    <cofactor evidence="12">
        <name>Fe(2+)</name>
        <dbReference type="ChEBI" id="CHEBI:29033"/>
    </cofactor>
    <text evidence="12">Binds 1 Mn(2+) or Fe(2+) ion per subunit.</text>
</comment>
<dbReference type="GO" id="GO:0000976">
    <property type="term" value="F:transcription cis-regulatory region binding"/>
    <property type="evidence" value="ECO:0007669"/>
    <property type="project" value="TreeGrafter"/>
</dbReference>
<dbReference type="GO" id="GO:0003700">
    <property type="term" value="F:DNA-binding transcription factor activity"/>
    <property type="evidence" value="ECO:0007669"/>
    <property type="project" value="InterPro"/>
</dbReference>
<protein>
    <submittedName>
        <fullName evidence="13">Ferric uptake regulation protein</fullName>
    </submittedName>
</protein>
<dbReference type="InterPro" id="IPR036388">
    <property type="entry name" value="WH-like_DNA-bd_sf"/>
</dbReference>
<dbReference type="Gene3D" id="3.30.1490.190">
    <property type="match status" value="1"/>
</dbReference>
<evidence type="ECO:0000256" key="11">
    <source>
        <dbReference type="PIRSR" id="PIRSR602481-1"/>
    </source>
</evidence>
<dbReference type="EMBL" id="BEHY01000025">
    <property type="protein sequence ID" value="GBD09045.1"/>
    <property type="molecule type" value="Genomic_DNA"/>
</dbReference>
<comment type="caution">
    <text evidence="13">The sequence shown here is derived from an EMBL/GenBank/DDBJ whole genome shotgun (WGS) entry which is preliminary data.</text>
</comment>
<evidence type="ECO:0000256" key="1">
    <source>
        <dbReference type="ARBA" id="ARBA00004496"/>
    </source>
</evidence>
<name>A0A2H5Y6I2_9CHLR</name>
<dbReference type="PANTHER" id="PTHR33202">
    <property type="entry name" value="ZINC UPTAKE REGULATION PROTEIN"/>
    <property type="match status" value="1"/>
</dbReference>
<evidence type="ECO:0000256" key="7">
    <source>
        <dbReference type="ARBA" id="ARBA00022833"/>
    </source>
</evidence>
<evidence type="ECO:0000256" key="8">
    <source>
        <dbReference type="ARBA" id="ARBA00023015"/>
    </source>
</evidence>
<feature type="binding site" evidence="11">
    <location>
        <position position="91"/>
    </location>
    <ligand>
        <name>Zn(2+)</name>
        <dbReference type="ChEBI" id="CHEBI:29105"/>
    </ligand>
</feature>
<dbReference type="Proteomes" id="UP000236642">
    <property type="component" value="Unassembled WGS sequence"/>
</dbReference>
<keyword evidence="10" id="KW-0804">Transcription</keyword>
<evidence type="ECO:0000256" key="3">
    <source>
        <dbReference type="ARBA" id="ARBA00011738"/>
    </source>
</evidence>
<keyword evidence="9" id="KW-0238">DNA-binding</keyword>
<feature type="binding site" evidence="11">
    <location>
        <position position="94"/>
    </location>
    <ligand>
        <name>Zn(2+)</name>
        <dbReference type="ChEBI" id="CHEBI:29105"/>
    </ligand>
</feature>
<dbReference type="Gene3D" id="1.10.10.10">
    <property type="entry name" value="Winged helix-like DNA-binding domain superfamily/Winged helix DNA-binding domain"/>
    <property type="match status" value="1"/>
</dbReference>
<proteinExistence type="inferred from homology"/>
<sequence>MSWEERLNQAGWRVTMPRRVVLRVLQQARRPLSPQEIHARGRRIHRSLGLVSVYRALEVLEQAGLVRRVHREARCDGYILASPGHHHVLICRRCGRAVEFPGAEDLSGLIAQVERRTGFRVEDHLLQLIGLCAPCQGSGPA</sequence>
<dbReference type="SUPFAM" id="SSF46785">
    <property type="entry name" value="Winged helix' DNA-binding domain"/>
    <property type="match status" value="1"/>
</dbReference>
<feature type="binding site" evidence="11">
    <location>
        <position position="132"/>
    </location>
    <ligand>
        <name>Zn(2+)</name>
        <dbReference type="ChEBI" id="CHEBI:29105"/>
    </ligand>
</feature>
<reference evidence="14" key="1">
    <citation type="submission" date="2017-09" db="EMBL/GenBank/DDBJ databases">
        <title>Metaegenomics of thermophilic ammonia-oxidizing enrichment culture.</title>
        <authorList>
            <person name="Kato S."/>
            <person name="Suzuki K."/>
        </authorList>
    </citation>
    <scope>NUCLEOTIDE SEQUENCE [LARGE SCALE GENOMIC DNA]</scope>
</reference>
<evidence type="ECO:0000256" key="6">
    <source>
        <dbReference type="ARBA" id="ARBA00022723"/>
    </source>
</evidence>
<evidence type="ECO:0000313" key="13">
    <source>
        <dbReference type="EMBL" id="GBD09045.1"/>
    </source>
</evidence>
<feature type="binding site" evidence="11">
    <location>
        <position position="135"/>
    </location>
    <ligand>
        <name>Zn(2+)</name>
        <dbReference type="ChEBI" id="CHEBI:29105"/>
    </ligand>
</feature>
<dbReference type="Pfam" id="PF01475">
    <property type="entry name" value="FUR"/>
    <property type="match status" value="1"/>
</dbReference>
<keyword evidence="6 11" id="KW-0479">Metal-binding</keyword>
<accession>A0A2H5Y6I2</accession>
<evidence type="ECO:0000256" key="12">
    <source>
        <dbReference type="PIRSR" id="PIRSR602481-2"/>
    </source>
</evidence>
<keyword evidence="5" id="KW-0678">Repressor</keyword>
<keyword evidence="7 11" id="KW-0862">Zinc</keyword>
<keyword evidence="12" id="KW-0408">Iron</keyword>
<dbReference type="GO" id="GO:0045892">
    <property type="term" value="P:negative regulation of DNA-templated transcription"/>
    <property type="evidence" value="ECO:0007669"/>
    <property type="project" value="TreeGrafter"/>
</dbReference>
<evidence type="ECO:0000256" key="2">
    <source>
        <dbReference type="ARBA" id="ARBA00007957"/>
    </source>
</evidence>
<feature type="binding site" evidence="12">
    <location>
        <position position="124"/>
    </location>
    <ligand>
        <name>Fe cation</name>
        <dbReference type="ChEBI" id="CHEBI:24875"/>
    </ligand>
</feature>
<evidence type="ECO:0000256" key="5">
    <source>
        <dbReference type="ARBA" id="ARBA00022491"/>
    </source>
</evidence>
<comment type="similarity">
    <text evidence="2">Belongs to the Fur family.</text>
</comment>
<feature type="binding site" evidence="12">
    <location>
        <position position="85"/>
    </location>
    <ligand>
        <name>Fe cation</name>
        <dbReference type="ChEBI" id="CHEBI:24875"/>
    </ligand>
</feature>
<dbReference type="CDD" id="cd07153">
    <property type="entry name" value="Fur_like"/>
    <property type="match status" value="1"/>
</dbReference>
<comment type="cofactor">
    <cofactor evidence="11">
        <name>Zn(2+)</name>
        <dbReference type="ChEBI" id="CHEBI:29105"/>
    </cofactor>
    <text evidence="11">Binds 1 zinc ion per subunit.</text>
</comment>
<evidence type="ECO:0000256" key="10">
    <source>
        <dbReference type="ARBA" id="ARBA00023163"/>
    </source>
</evidence>
<organism evidence="13 14">
    <name type="scientific">Candidatus Thermoflexus japonica</name>
    <dbReference type="NCBI Taxonomy" id="2035417"/>
    <lineage>
        <taxon>Bacteria</taxon>
        <taxon>Bacillati</taxon>
        <taxon>Chloroflexota</taxon>
        <taxon>Thermoflexia</taxon>
        <taxon>Thermoflexales</taxon>
        <taxon>Thermoflexaceae</taxon>
        <taxon>Thermoflexus</taxon>
    </lineage>
</organism>
<dbReference type="InterPro" id="IPR036390">
    <property type="entry name" value="WH_DNA-bd_sf"/>
</dbReference>
<evidence type="ECO:0000313" key="14">
    <source>
        <dbReference type="Proteomes" id="UP000236642"/>
    </source>
</evidence>
<evidence type="ECO:0000256" key="9">
    <source>
        <dbReference type="ARBA" id="ARBA00023125"/>
    </source>
</evidence>
<dbReference type="AlphaFoldDB" id="A0A2H5Y6I2"/>
<dbReference type="PANTHER" id="PTHR33202:SF2">
    <property type="entry name" value="FERRIC UPTAKE REGULATION PROTEIN"/>
    <property type="match status" value="1"/>
</dbReference>
<gene>
    <name evidence="13" type="primary">fur</name>
    <name evidence="13" type="ORF">HRbin22_01292</name>
</gene>
<comment type="subunit">
    <text evidence="3">Homodimer.</text>
</comment>
<dbReference type="GO" id="GO:0005829">
    <property type="term" value="C:cytosol"/>
    <property type="evidence" value="ECO:0007669"/>
    <property type="project" value="TreeGrafter"/>
</dbReference>
<keyword evidence="8" id="KW-0805">Transcription regulation</keyword>
<keyword evidence="4" id="KW-0963">Cytoplasm</keyword>
<dbReference type="GO" id="GO:1900376">
    <property type="term" value="P:regulation of secondary metabolite biosynthetic process"/>
    <property type="evidence" value="ECO:0007669"/>
    <property type="project" value="TreeGrafter"/>
</dbReference>